<dbReference type="PROSITE" id="PS00723">
    <property type="entry name" value="POLYPRENYL_SYNTHASE_1"/>
    <property type="match status" value="1"/>
</dbReference>
<evidence type="ECO:0000256" key="7">
    <source>
        <dbReference type="RuleBase" id="RU004466"/>
    </source>
</evidence>
<evidence type="ECO:0000256" key="3">
    <source>
        <dbReference type="ARBA" id="ARBA00006706"/>
    </source>
</evidence>
<dbReference type="SFLD" id="SFLDG01017">
    <property type="entry name" value="Polyprenyl_Transferase_Like"/>
    <property type="match status" value="1"/>
</dbReference>
<dbReference type="PANTHER" id="PTHR12001:SF85">
    <property type="entry name" value="SHORT CHAIN ISOPRENYL DIPHOSPHATE SYNTHASE"/>
    <property type="match status" value="1"/>
</dbReference>
<keyword evidence="9" id="KW-1185">Reference proteome</keyword>
<accession>A0A3G6J770</accession>
<dbReference type="InterPro" id="IPR008949">
    <property type="entry name" value="Isoprenoid_synthase_dom_sf"/>
</dbReference>
<dbReference type="SUPFAM" id="SSF48576">
    <property type="entry name" value="Terpenoid synthases"/>
    <property type="match status" value="1"/>
</dbReference>
<gene>
    <name evidence="8" type="ORF">CCHOA_07845</name>
</gene>
<dbReference type="GO" id="GO:0046872">
    <property type="term" value="F:metal ion binding"/>
    <property type="evidence" value="ECO:0007669"/>
    <property type="project" value="UniProtKB-KW"/>
</dbReference>
<sequence length="387" mass="42261">MTYHSLQQFCSPLFPRYKEQVKTAMSHLTVNAQEIRSAVETNLASFLHDRREELAPIDGFISDVAEDIIAFVTGGGKRMRPLFAWTGFVAATGEQEPLERPEAVLRAVSALELIQACALIHDDIIDASETRRGKQTIHRRIADHHASHGWKGDPQRFGESMAILAGDLALVWADDLIAEACLSVEGLVRAWPVWARMRTEVIAGQMLDISVEAARDERPTSARKINELKTAAYTIERPLHFGAMLGGADQRLVDALREYGTDVGVAFQLRDDLLGVFGDSAVTGKPAGDDLREGKRTLLVAKALEYLDTHDQAGARQLREGLGEVTDPAAIAELADLIAGTDAVETVEEEISALTDKGLRAIRDVPLTRQASETLESLALAATVRHA</sequence>
<dbReference type="InterPro" id="IPR033749">
    <property type="entry name" value="Polyprenyl_synt_CS"/>
</dbReference>
<keyword evidence="6" id="KW-0460">Magnesium</keyword>
<dbReference type="EMBL" id="CP033896">
    <property type="protein sequence ID" value="AZA13961.1"/>
    <property type="molecule type" value="Genomic_DNA"/>
</dbReference>
<keyword evidence="4 7" id="KW-0808">Transferase</keyword>
<dbReference type="InterPro" id="IPR000092">
    <property type="entry name" value="Polyprenyl_synt"/>
</dbReference>
<comment type="similarity">
    <text evidence="3 7">Belongs to the FPP/GGPP synthase family.</text>
</comment>
<dbReference type="GO" id="GO:0004337">
    <property type="term" value="F:(2E,6E)-farnesyl diphosphate synthase activity"/>
    <property type="evidence" value="ECO:0007669"/>
    <property type="project" value="UniProtKB-EC"/>
</dbReference>
<dbReference type="EC" id="2.5.1.10" evidence="8"/>
<evidence type="ECO:0000256" key="6">
    <source>
        <dbReference type="ARBA" id="ARBA00022842"/>
    </source>
</evidence>
<reference evidence="8 9" key="1">
    <citation type="submission" date="2018-11" db="EMBL/GenBank/DDBJ databases">
        <authorList>
            <person name="Kleinhagauer T."/>
            <person name="Glaeser S.P."/>
            <person name="Spergser J."/>
            <person name="Ruckert C."/>
            <person name="Kaempfer P."/>
            <person name="Busse H.-J."/>
        </authorList>
    </citation>
    <scope>NUCLEOTIDE SEQUENCE [LARGE SCALE GENOMIC DNA]</scope>
    <source>
        <strain evidence="8 9">200CH</strain>
    </source>
</reference>
<dbReference type="KEGG" id="ccho:CCHOA_07845"/>
<comment type="pathway">
    <text evidence="2">Isoprenoid biosynthesis.</text>
</comment>
<dbReference type="AlphaFoldDB" id="A0A3G6J770"/>
<evidence type="ECO:0000256" key="4">
    <source>
        <dbReference type="ARBA" id="ARBA00022679"/>
    </source>
</evidence>
<dbReference type="Pfam" id="PF00348">
    <property type="entry name" value="polyprenyl_synt"/>
    <property type="match status" value="1"/>
</dbReference>
<dbReference type="GO" id="GO:0008299">
    <property type="term" value="P:isoprenoid biosynthetic process"/>
    <property type="evidence" value="ECO:0007669"/>
    <property type="project" value="InterPro"/>
</dbReference>
<dbReference type="CDD" id="cd00685">
    <property type="entry name" value="Trans_IPPS_HT"/>
    <property type="match status" value="1"/>
</dbReference>
<dbReference type="PROSITE" id="PS00444">
    <property type="entry name" value="POLYPRENYL_SYNTHASE_2"/>
    <property type="match status" value="1"/>
</dbReference>
<name>A0A3G6J770_9CORY</name>
<protein>
    <submittedName>
        <fullName evidence="8">Farnesyl diphosphate synthase</fullName>
        <ecNumber evidence="8">2.5.1.10</ecNumber>
    </submittedName>
</protein>
<keyword evidence="5" id="KW-0479">Metal-binding</keyword>
<dbReference type="Proteomes" id="UP000269019">
    <property type="component" value="Chromosome"/>
</dbReference>
<dbReference type="RefSeq" id="WP_245992102.1">
    <property type="nucleotide sequence ID" value="NZ_CP033896.1"/>
</dbReference>
<dbReference type="PANTHER" id="PTHR12001">
    <property type="entry name" value="GERANYLGERANYL PYROPHOSPHATE SYNTHASE"/>
    <property type="match status" value="1"/>
</dbReference>
<organism evidence="8 9">
    <name type="scientific">Corynebacterium choanae</name>
    <dbReference type="NCBI Taxonomy" id="1862358"/>
    <lineage>
        <taxon>Bacteria</taxon>
        <taxon>Bacillati</taxon>
        <taxon>Actinomycetota</taxon>
        <taxon>Actinomycetes</taxon>
        <taxon>Mycobacteriales</taxon>
        <taxon>Corynebacteriaceae</taxon>
        <taxon>Corynebacterium</taxon>
    </lineage>
</organism>
<evidence type="ECO:0000256" key="1">
    <source>
        <dbReference type="ARBA" id="ARBA00001946"/>
    </source>
</evidence>
<evidence type="ECO:0000256" key="5">
    <source>
        <dbReference type="ARBA" id="ARBA00022723"/>
    </source>
</evidence>
<evidence type="ECO:0000313" key="9">
    <source>
        <dbReference type="Proteomes" id="UP000269019"/>
    </source>
</evidence>
<comment type="cofactor">
    <cofactor evidence="1">
        <name>Mg(2+)</name>
        <dbReference type="ChEBI" id="CHEBI:18420"/>
    </cofactor>
</comment>
<evidence type="ECO:0000313" key="8">
    <source>
        <dbReference type="EMBL" id="AZA13961.1"/>
    </source>
</evidence>
<evidence type="ECO:0000256" key="2">
    <source>
        <dbReference type="ARBA" id="ARBA00005128"/>
    </source>
</evidence>
<dbReference type="Gene3D" id="1.10.600.10">
    <property type="entry name" value="Farnesyl Diphosphate Synthase"/>
    <property type="match status" value="1"/>
</dbReference>
<proteinExistence type="inferred from homology"/>
<dbReference type="SFLD" id="SFLDS00005">
    <property type="entry name" value="Isoprenoid_Synthase_Type_I"/>
    <property type="match status" value="1"/>
</dbReference>